<evidence type="ECO:0000256" key="2">
    <source>
        <dbReference type="ARBA" id="ARBA00022448"/>
    </source>
</evidence>
<keyword evidence="2" id="KW-0813">Transport</keyword>
<comment type="subcellular location">
    <subcellularLocation>
        <location evidence="1">Cell membrane</location>
        <topology evidence="1">Multi-pass membrane protein</topology>
    </subcellularLocation>
</comment>
<keyword evidence="3" id="KW-1003">Cell membrane</keyword>
<dbReference type="GO" id="GO:0005886">
    <property type="term" value="C:plasma membrane"/>
    <property type="evidence" value="ECO:0007669"/>
    <property type="project" value="UniProtKB-SubCell"/>
</dbReference>
<reference evidence="5" key="1">
    <citation type="journal article" date="2023" name="Plant J.">
        <title>Genome sequences and population genomics provide insights into the demographic history, inbreeding, and mutation load of two 'living fossil' tree species of Dipteronia.</title>
        <authorList>
            <person name="Feng Y."/>
            <person name="Comes H.P."/>
            <person name="Chen J."/>
            <person name="Zhu S."/>
            <person name="Lu R."/>
            <person name="Zhang X."/>
            <person name="Li P."/>
            <person name="Qiu J."/>
            <person name="Olsen K.M."/>
            <person name="Qiu Y."/>
        </authorList>
    </citation>
    <scope>NUCLEOTIDE SEQUENCE</scope>
    <source>
        <strain evidence="5">NBL</strain>
    </source>
</reference>
<name>A0AAE0B6U1_9ROSI</name>
<keyword evidence="3" id="KW-0472">Membrane</keyword>
<accession>A0AAE0B6U1</accession>
<evidence type="ECO:0000256" key="3">
    <source>
        <dbReference type="ARBA" id="ARBA00022475"/>
    </source>
</evidence>
<evidence type="ECO:0000313" key="5">
    <source>
        <dbReference type="EMBL" id="KAK3230896.1"/>
    </source>
</evidence>
<proteinExistence type="predicted"/>
<feature type="signal peptide" evidence="4">
    <location>
        <begin position="1"/>
        <end position="19"/>
    </location>
</feature>
<dbReference type="EMBL" id="JANJYJ010000001">
    <property type="protein sequence ID" value="KAK3230896.1"/>
    <property type="molecule type" value="Genomic_DNA"/>
</dbReference>
<dbReference type="GO" id="GO:0022857">
    <property type="term" value="F:transmembrane transporter activity"/>
    <property type="evidence" value="ECO:0007669"/>
    <property type="project" value="InterPro"/>
</dbReference>
<gene>
    <name evidence="5" type="ORF">Dsin_002777</name>
</gene>
<organism evidence="5 6">
    <name type="scientific">Dipteronia sinensis</name>
    <dbReference type="NCBI Taxonomy" id="43782"/>
    <lineage>
        <taxon>Eukaryota</taxon>
        <taxon>Viridiplantae</taxon>
        <taxon>Streptophyta</taxon>
        <taxon>Embryophyta</taxon>
        <taxon>Tracheophyta</taxon>
        <taxon>Spermatophyta</taxon>
        <taxon>Magnoliopsida</taxon>
        <taxon>eudicotyledons</taxon>
        <taxon>Gunneridae</taxon>
        <taxon>Pentapetalae</taxon>
        <taxon>rosids</taxon>
        <taxon>malvids</taxon>
        <taxon>Sapindales</taxon>
        <taxon>Sapindaceae</taxon>
        <taxon>Hippocastanoideae</taxon>
        <taxon>Acereae</taxon>
        <taxon>Dipteronia</taxon>
    </lineage>
</organism>
<sequence length="111" mass="12605">MHASFTLTDLLWIMGFTQASFTHGSKRVYLVREIKDVIFTCLAYLIPLFAVVSAVSVDQTQWVQGFHDAAAKIIAGKWLKFWIEIGDVMSGFGYFEAQLSSYAYHLKIYLA</sequence>
<comment type="caution">
    <text evidence="5">The sequence shown here is derived from an EMBL/GenBank/DDBJ whole genome shotgun (WGS) entry which is preliminary data.</text>
</comment>
<keyword evidence="4" id="KW-0732">Signal</keyword>
<dbReference type="InterPro" id="IPR044566">
    <property type="entry name" value="RMV1-like"/>
</dbReference>
<dbReference type="PANTHER" id="PTHR45826">
    <property type="entry name" value="POLYAMINE TRANSPORTER PUT1"/>
    <property type="match status" value="1"/>
</dbReference>
<dbReference type="PANTHER" id="PTHR45826:SF8">
    <property type="entry name" value="CATIONIC AMINO ACID TRANSPORTER"/>
    <property type="match status" value="1"/>
</dbReference>
<feature type="chain" id="PRO_5041916957" evidence="4">
    <location>
        <begin position="20"/>
        <end position="111"/>
    </location>
</feature>
<evidence type="ECO:0000256" key="1">
    <source>
        <dbReference type="ARBA" id="ARBA00004651"/>
    </source>
</evidence>
<keyword evidence="6" id="KW-1185">Reference proteome</keyword>
<evidence type="ECO:0000256" key="4">
    <source>
        <dbReference type="SAM" id="SignalP"/>
    </source>
</evidence>
<protein>
    <submittedName>
        <fullName evidence="5">Uncharacterized protein</fullName>
    </submittedName>
</protein>
<dbReference type="Proteomes" id="UP001281410">
    <property type="component" value="Unassembled WGS sequence"/>
</dbReference>
<dbReference type="AlphaFoldDB" id="A0AAE0B6U1"/>
<evidence type="ECO:0000313" key="6">
    <source>
        <dbReference type="Proteomes" id="UP001281410"/>
    </source>
</evidence>